<sequence>MDERPGAVLDQLRAGHQRFLDGRVQHPHSDRLRMLEVEAGQTPVAAVLGCADSRVPVELLFDTGFGDLFVVRNAGTMSTVAAIASLEYAVSHLEVPVIVVLGHAACGAVAAAFDRELNLTPSLSQVVGQLRMELFSLGGEHNLEEACRHHTLNAARNLVDSSVMLTDRLRSGRLQVEAAYYNLHTTSIEWMGAVMPMPQG</sequence>
<evidence type="ECO:0000256" key="5">
    <source>
        <dbReference type="ARBA" id="ARBA00048348"/>
    </source>
</evidence>
<organism evidence="7 8">
    <name type="scientific">Cyanobium gracile UHCC 0139</name>
    <dbReference type="NCBI Taxonomy" id="3110308"/>
    <lineage>
        <taxon>Bacteria</taxon>
        <taxon>Bacillati</taxon>
        <taxon>Cyanobacteriota</taxon>
        <taxon>Cyanophyceae</taxon>
        <taxon>Synechococcales</taxon>
        <taxon>Prochlorococcaceae</taxon>
        <taxon>Cyanobium</taxon>
    </lineage>
</organism>
<comment type="similarity">
    <text evidence="1 6">Belongs to the beta-class carbonic anhydrase family.</text>
</comment>
<dbReference type="RefSeq" id="WP_323305387.1">
    <property type="nucleotide sequence ID" value="NZ_JAYGHX010000004.1"/>
</dbReference>
<comment type="catalytic activity">
    <reaction evidence="5 6">
        <text>hydrogencarbonate + H(+) = CO2 + H2O</text>
        <dbReference type="Rhea" id="RHEA:10748"/>
        <dbReference type="ChEBI" id="CHEBI:15377"/>
        <dbReference type="ChEBI" id="CHEBI:15378"/>
        <dbReference type="ChEBI" id="CHEBI:16526"/>
        <dbReference type="ChEBI" id="CHEBI:17544"/>
        <dbReference type="EC" id="4.2.1.1"/>
    </reaction>
</comment>
<proteinExistence type="inferred from homology"/>
<name>A0ABU5RUC8_9CYAN</name>
<keyword evidence="8" id="KW-1185">Reference proteome</keyword>
<keyword evidence="4 6" id="KW-0456">Lyase</keyword>
<dbReference type="SMART" id="SM00947">
    <property type="entry name" value="Pro_CA"/>
    <property type="match status" value="1"/>
</dbReference>
<dbReference type="Proteomes" id="UP001304461">
    <property type="component" value="Unassembled WGS sequence"/>
</dbReference>
<gene>
    <name evidence="7" type="ORF">VB738_08800</name>
</gene>
<evidence type="ECO:0000256" key="1">
    <source>
        <dbReference type="ARBA" id="ARBA00006217"/>
    </source>
</evidence>
<dbReference type="PANTHER" id="PTHR11002:SF79">
    <property type="entry name" value="CARBONIC ANHYDRASE 2"/>
    <property type="match status" value="1"/>
</dbReference>
<dbReference type="InterPro" id="IPR036874">
    <property type="entry name" value="Carbonic_anhydrase_sf"/>
</dbReference>
<dbReference type="InterPro" id="IPR001765">
    <property type="entry name" value="Carbonic_anhydrase"/>
</dbReference>
<dbReference type="PANTHER" id="PTHR11002">
    <property type="entry name" value="CARBONIC ANHYDRASE"/>
    <property type="match status" value="1"/>
</dbReference>
<dbReference type="EC" id="4.2.1.1" evidence="2 6"/>
<comment type="function">
    <text evidence="6">Reversible hydration of carbon dioxide.</text>
</comment>
<dbReference type="Pfam" id="PF00484">
    <property type="entry name" value="Pro_CA"/>
    <property type="match status" value="1"/>
</dbReference>
<dbReference type="SUPFAM" id="SSF53056">
    <property type="entry name" value="beta-carbonic anhydrase, cab"/>
    <property type="match status" value="1"/>
</dbReference>
<evidence type="ECO:0000256" key="6">
    <source>
        <dbReference type="RuleBase" id="RU003956"/>
    </source>
</evidence>
<evidence type="ECO:0000256" key="3">
    <source>
        <dbReference type="ARBA" id="ARBA00022833"/>
    </source>
</evidence>
<evidence type="ECO:0000313" key="8">
    <source>
        <dbReference type="Proteomes" id="UP001304461"/>
    </source>
</evidence>
<evidence type="ECO:0000313" key="7">
    <source>
        <dbReference type="EMBL" id="MEA5391356.1"/>
    </source>
</evidence>
<protein>
    <recommendedName>
        <fullName evidence="2 6">Carbonic anhydrase</fullName>
        <ecNumber evidence="2 6">4.2.1.1</ecNumber>
    </recommendedName>
    <alternativeName>
        <fullName evidence="6">Carbonate dehydratase</fullName>
    </alternativeName>
</protein>
<comment type="caution">
    <text evidence="7">The sequence shown here is derived from an EMBL/GenBank/DDBJ whole genome shotgun (WGS) entry which is preliminary data.</text>
</comment>
<evidence type="ECO:0000256" key="2">
    <source>
        <dbReference type="ARBA" id="ARBA00012925"/>
    </source>
</evidence>
<dbReference type="InterPro" id="IPR015892">
    <property type="entry name" value="Carbonic_anhydrase_CS"/>
</dbReference>
<dbReference type="Gene3D" id="3.40.1050.10">
    <property type="entry name" value="Carbonic anhydrase"/>
    <property type="match status" value="1"/>
</dbReference>
<accession>A0ABU5RUC8</accession>
<reference evidence="7 8" key="1">
    <citation type="submission" date="2023-12" db="EMBL/GenBank/DDBJ databases">
        <title>Baltic Sea Cyanobacteria.</title>
        <authorList>
            <person name="Delbaje E."/>
            <person name="Fewer D.P."/>
            <person name="Shishido T.K."/>
        </authorList>
    </citation>
    <scope>NUCLEOTIDE SEQUENCE [LARGE SCALE GENOMIC DNA]</scope>
    <source>
        <strain evidence="7 8">UHCC 0139</strain>
    </source>
</reference>
<dbReference type="PROSITE" id="PS00705">
    <property type="entry name" value="PROK_CO2_ANHYDRASE_2"/>
    <property type="match status" value="1"/>
</dbReference>
<dbReference type="EMBL" id="JAYGHX010000004">
    <property type="protein sequence ID" value="MEA5391356.1"/>
    <property type="molecule type" value="Genomic_DNA"/>
</dbReference>
<evidence type="ECO:0000256" key="4">
    <source>
        <dbReference type="ARBA" id="ARBA00023239"/>
    </source>
</evidence>
<keyword evidence="3 6" id="KW-0862">Zinc</keyword>